<dbReference type="Gene3D" id="3.40.50.2300">
    <property type="match status" value="1"/>
</dbReference>
<organism evidence="3 4">
    <name type="scientific">Salegentibacter flavus</name>
    <dbReference type="NCBI Taxonomy" id="287099"/>
    <lineage>
        <taxon>Bacteria</taxon>
        <taxon>Pseudomonadati</taxon>
        <taxon>Bacteroidota</taxon>
        <taxon>Flavobacteriia</taxon>
        <taxon>Flavobacteriales</taxon>
        <taxon>Flavobacteriaceae</taxon>
        <taxon>Salegentibacter</taxon>
    </lineage>
</organism>
<keyword evidence="4" id="KW-1185">Reference proteome</keyword>
<dbReference type="PROSITE" id="PS50110">
    <property type="entry name" value="RESPONSE_REGULATORY"/>
    <property type="match status" value="1"/>
</dbReference>
<protein>
    <submittedName>
        <fullName evidence="3">Response regulator receiver domain-containing protein</fullName>
    </submittedName>
</protein>
<gene>
    <name evidence="3" type="ORF">SAMN05660413_03344</name>
</gene>
<evidence type="ECO:0000313" key="4">
    <source>
        <dbReference type="Proteomes" id="UP000199153"/>
    </source>
</evidence>
<dbReference type="PANTHER" id="PTHR43228:SF1">
    <property type="entry name" value="TWO-COMPONENT RESPONSE REGULATOR ARR22"/>
    <property type="match status" value="1"/>
</dbReference>
<dbReference type="STRING" id="287099.SAMN05660413_03344"/>
<dbReference type="Pfam" id="PF00072">
    <property type="entry name" value="Response_reg"/>
    <property type="match status" value="1"/>
</dbReference>
<evidence type="ECO:0000259" key="2">
    <source>
        <dbReference type="PROSITE" id="PS50110"/>
    </source>
</evidence>
<keyword evidence="1" id="KW-0597">Phosphoprotein</keyword>
<evidence type="ECO:0000313" key="3">
    <source>
        <dbReference type="EMBL" id="SFN98815.1"/>
    </source>
</evidence>
<feature type="modified residue" description="4-aspartylphosphate" evidence="1">
    <location>
        <position position="61"/>
    </location>
</feature>
<feature type="domain" description="Response regulatory" evidence="2">
    <location>
        <begin position="6"/>
        <end position="130"/>
    </location>
</feature>
<dbReference type="InterPro" id="IPR011006">
    <property type="entry name" value="CheY-like_superfamily"/>
</dbReference>
<reference evidence="3 4" key="1">
    <citation type="submission" date="2016-10" db="EMBL/GenBank/DDBJ databases">
        <authorList>
            <person name="de Groot N.N."/>
        </authorList>
    </citation>
    <scope>NUCLEOTIDE SEQUENCE [LARGE SCALE GENOMIC DNA]</scope>
    <source>
        <strain evidence="3 4">DSM 17794</strain>
    </source>
</reference>
<dbReference type="RefSeq" id="WP_093411602.1">
    <property type="nucleotide sequence ID" value="NZ_FOVL01000037.1"/>
</dbReference>
<evidence type="ECO:0000256" key="1">
    <source>
        <dbReference type="PROSITE-ProRule" id="PRU00169"/>
    </source>
</evidence>
<proteinExistence type="predicted"/>
<sequence>MKQPCRYLIVDDDKTSNLICDFIIQRFDKEAQRSLFTSPEEALDFISKKGNIDCVTVLLLDINMPTMTGFEFLREFDKLKREIKDQCKVYMLTSSIEDFSSKAEEFPMVIKYFSKPLKPIYLDQICTELKHDYI</sequence>
<dbReference type="SUPFAM" id="SSF52172">
    <property type="entry name" value="CheY-like"/>
    <property type="match status" value="1"/>
</dbReference>
<dbReference type="InterPro" id="IPR001789">
    <property type="entry name" value="Sig_transdc_resp-reg_receiver"/>
</dbReference>
<accession>A0A1I5DHR7</accession>
<name>A0A1I5DHR7_9FLAO</name>
<dbReference type="GO" id="GO:0000160">
    <property type="term" value="P:phosphorelay signal transduction system"/>
    <property type="evidence" value="ECO:0007669"/>
    <property type="project" value="InterPro"/>
</dbReference>
<dbReference type="InterPro" id="IPR052048">
    <property type="entry name" value="ST_Response_Regulator"/>
</dbReference>
<dbReference type="EMBL" id="FOVL01000037">
    <property type="protein sequence ID" value="SFN98815.1"/>
    <property type="molecule type" value="Genomic_DNA"/>
</dbReference>
<dbReference type="Proteomes" id="UP000199153">
    <property type="component" value="Unassembled WGS sequence"/>
</dbReference>
<dbReference type="PANTHER" id="PTHR43228">
    <property type="entry name" value="TWO-COMPONENT RESPONSE REGULATOR"/>
    <property type="match status" value="1"/>
</dbReference>
<dbReference type="OrthoDB" id="673128at2"/>
<dbReference type="AlphaFoldDB" id="A0A1I5DHR7"/>